<dbReference type="PANTHER" id="PTHR45666:SF9">
    <property type="entry name" value="INOSITOL POLYPHOSPHATE-RELATED PHOSPHATASE DOMAIN-CONTAINING PROTEIN"/>
    <property type="match status" value="1"/>
</dbReference>
<sequence>MLGWAGHCRRAVLMASSSSSLSSLSRSFLLGRQLHQEAAMVASRSGGVEQKQLWNRVVLRKWLNIGSGLGDSDFSADECGTSDGETDREDVHVWYHTLSDEQRMLGELGASSTGNQMKDGTYRLRRHQSEILLSQHTDVKELRVYVGTWNVGGRFPPSDLDIQEWLDTEEPADVYVFGFQEIVPLNAGNIFGAEDTRPVAVWEHIIRETLNKSCPEKSRFRCHSDPPSQSRCGPSDYDLAMEDAHDDLHSDSESNSDSDGELHLLIKKDTTITNKSGVNGQTSKYPSSTSNERIQKLKDFSSTPSRNTVDHLHDLGYEKLKCDTLEPTNRKKSASVKVLTSSASLKSTDESFTDFPEDDLACEVNINDRIKRKRPEFVRIISKQMVGIFHSIWVRRSLRKHI</sequence>
<gene>
    <name evidence="5" type="primary">gb01948</name>
    <name evidence="5" type="ORF">PR202_gb01948</name>
</gene>
<dbReference type="AlphaFoldDB" id="A0AAV5DY05"/>
<evidence type="ECO:0000256" key="2">
    <source>
        <dbReference type="ARBA" id="ARBA00022801"/>
    </source>
</evidence>
<name>A0AAV5DY05_ELECO</name>
<dbReference type="GO" id="GO:0046856">
    <property type="term" value="P:phosphatidylinositol dephosphorylation"/>
    <property type="evidence" value="ECO:0007669"/>
    <property type="project" value="InterPro"/>
</dbReference>
<dbReference type="GO" id="GO:0034485">
    <property type="term" value="F:phosphatidylinositol-3,4,5-trisphosphate 5-phosphatase activity"/>
    <property type="evidence" value="ECO:0007669"/>
    <property type="project" value="TreeGrafter"/>
</dbReference>
<dbReference type="InterPro" id="IPR000300">
    <property type="entry name" value="IPPc"/>
</dbReference>
<feature type="domain" description="Inositol polyphosphate-related phosphatase" evidence="4">
    <location>
        <begin position="147"/>
        <end position="219"/>
    </location>
</feature>
<feature type="region of interest" description="Disordered" evidence="3">
    <location>
        <begin position="216"/>
        <end position="239"/>
    </location>
</feature>
<comment type="caution">
    <text evidence="5">The sequence shown here is derived from an EMBL/GenBank/DDBJ whole genome shotgun (WGS) entry which is preliminary data.</text>
</comment>
<accession>A0AAV5DY05</accession>
<reference evidence="5" key="1">
    <citation type="journal article" date="2018" name="DNA Res.">
        <title>Multiple hybrid de novo genome assembly of finger millet, an orphan allotetraploid crop.</title>
        <authorList>
            <person name="Hatakeyama M."/>
            <person name="Aluri S."/>
            <person name="Balachadran M.T."/>
            <person name="Sivarajan S.R."/>
            <person name="Patrignani A."/>
            <person name="Gruter S."/>
            <person name="Poveda L."/>
            <person name="Shimizu-Inatsugi R."/>
            <person name="Baeten J."/>
            <person name="Francoijs K.J."/>
            <person name="Nataraja K.N."/>
            <person name="Reddy Y.A.N."/>
            <person name="Phadnis S."/>
            <person name="Ravikumar R.L."/>
            <person name="Schlapbach R."/>
            <person name="Sreeman S.M."/>
            <person name="Shimizu K.K."/>
        </authorList>
    </citation>
    <scope>NUCLEOTIDE SEQUENCE</scope>
</reference>
<dbReference type="InterPro" id="IPR045849">
    <property type="entry name" value="IP5P_plant"/>
</dbReference>
<dbReference type="Pfam" id="PF22669">
    <property type="entry name" value="Exo_endo_phos2"/>
    <property type="match status" value="1"/>
</dbReference>
<keyword evidence="6" id="KW-1185">Reference proteome</keyword>
<organism evidence="5 6">
    <name type="scientific">Eleusine coracana subsp. coracana</name>
    <dbReference type="NCBI Taxonomy" id="191504"/>
    <lineage>
        <taxon>Eukaryota</taxon>
        <taxon>Viridiplantae</taxon>
        <taxon>Streptophyta</taxon>
        <taxon>Embryophyta</taxon>
        <taxon>Tracheophyta</taxon>
        <taxon>Spermatophyta</taxon>
        <taxon>Magnoliopsida</taxon>
        <taxon>Liliopsida</taxon>
        <taxon>Poales</taxon>
        <taxon>Poaceae</taxon>
        <taxon>PACMAD clade</taxon>
        <taxon>Chloridoideae</taxon>
        <taxon>Cynodonteae</taxon>
        <taxon>Eleusininae</taxon>
        <taxon>Eleusine</taxon>
    </lineage>
</organism>
<dbReference type="GO" id="GO:0004439">
    <property type="term" value="F:phosphatidylinositol-4,5-bisphosphate 5-phosphatase activity"/>
    <property type="evidence" value="ECO:0007669"/>
    <property type="project" value="TreeGrafter"/>
</dbReference>
<dbReference type="EMBL" id="BQKI01000071">
    <property type="protein sequence ID" value="GJN15060.1"/>
    <property type="molecule type" value="Genomic_DNA"/>
</dbReference>
<dbReference type="FunFam" id="3.60.10.10:FF:000014">
    <property type="entry name" value="Type I inositol polyphosphate 5-phosphatase 1"/>
    <property type="match status" value="1"/>
</dbReference>
<dbReference type="GO" id="GO:0004445">
    <property type="term" value="F:inositol-polyphosphate 5-phosphatase activity"/>
    <property type="evidence" value="ECO:0007669"/>
    <property type="project" value="InterPro"/>
</dbReference>
<dbReference type="Gene3D" id="3.60.10.10">
    <property type="entry name" value="Endonuclease/exonuclease/phosphatase"/>
    <property type="match status" value="1"/>
</dbReference>
<evidence type="ECO:0000313" key="5">
    <source>
        <dbReference type="EMBL" id="GJN15060.1"/>
    </source>
</evidence>
<evidence type="ECO:0000256" key="1">
    <source>
        <dbReference type="ARBA" id="ARBA00010768"/>
    </source>
</evidence>
<protein>
    <recommendedName>
        <fullName evidence="4">Inositol polyphosphate-related phosphatase domain-containing protein</fullName>
    </recommendedName>
</protein>
<evidence type="ECO:0000313" key="6">
    <source>
        <dbReference type="Proteomes" id="UP001054889"/>
    </source>
</evidence>
<dbReference type="SUPFAM" id="SSF56219">
    <property type="entry name" value="DNase I-like"/>
    <property type="match status" value="1"/>
</dbReference>
<comment type="similarity">
    <text evidence="1">Belongs to the inositol polyphosphate 5-phosphatase family.</text>
</comment>
<proteinExistence type="inferred from homology"/>
<dbReference type="Proteomes" id="UP001054889">
    <property type="component" value="Unassembled WGS sequence"/>
</dbReference>
<dbReference type="InterPro" id="IPR036691">
    <property type="entry name" value="Endo/exonu/phosph_ase_sf"/>
</dbReference>
<keyword evidence="2" id="KW-0378">Hydrolase</keyword>
<dbReference type="PANTHER" id="PTHR45666">
    <property type="entry name" value="TYPE IV INOSITOL POLYPHOSPHATE 5-PHOSPHATASE 9"/>
    <property type="match status" value="1"/>
</dbReference>
<reference evidence="5" key="2">
    <citation type="submission" date="2021-12" db="EMBL/GenBank/DDBJ databases">
        <title>Resequencing data analysis of finger millet.</title>
        <authorList>
            <person name="Hatakeyama M."/>
            <person name="Aluri S."/>
            <person name="Balachadran M.T."/>
            <person name="Sivarajan S.R."/>
            <person name="Poveda L."/>
            <person name="Shimizu-Inatsugi R."/>
            <person name="Schlapbach R."/>
            <person name="Sreeman S.M."/>
            <person name="Shimizu K.K."/>
        </authorList>
    </citation>
    <scope>NUCLEOTIDE SEQUENCE</scope>
</reference>
<evidence type="ECO:0000259" key="4">
    <source>
        <dbReference type="Pfam" id="PF22669"/>
    </source>
</evidence>
<evidence type="ECO:0000256" key="3">
    <source>
        <dbReference type="SAM" id="MobiDB-lite"/>
    </source>
</evidence>